<dbReference type="Gene3D" id="3.90.550.10">
    <property type="entry name" value="Spore Coat Polysaccharide Biosynthesis Protein SpsA, Chain A"/>
    <property type="match status" value="1"/>
</dbReference>
<dbReference type="InterPro" id="IPR002495">
    <property type="entry name" value="Glyco_trans_8"/>
</dbReference>
<evidence type="ECO:0000256" key="3">
    <source>
        <dbReference type="ARBA" id="ARBA00022723"/>
    </source>
</evidence>
<protein>
    <submittedName>
        <fullName evidence="4">Glycosyltransferase family 8 protein</fullName>
    </submittedName>
</protein>
<dbReference type="Proteomes" id="UP000823910">
    <property type="component" value="Unassembled WGS sequence"/>
</dbReference>
<dbReference type="InterPro" id="IPR050748">
    <property type="entry name" value="Glycosyltrans_8_dom-fam"/>
</dbReference>
<evidence type="ECO:0000313" key="5">
    <source>
        <dbReference type="Proteomes" id="UP000823910"/>
    </source>
</evidence>
<organism evidence="4 5">
    <name type="scientific">Candidatus Enterocloster excrementipullorum</name>
    <dbReference type="NCBI Taxonomy" id="2838559"/>
    <lineage>
        <taxon>Bacteria</taxon>
        <taxon>Bacillati</taxon>
        <taxon>Bacillota</taxon>
        <taxon>Clostridia</taxon>
        <taxon>Lachnospirales</taxon>
        <taxon>Lachnospiraceae</taxon>
        <taxon>Enterocloster</taxon>
    </lineage>
</organism>
<reference evidence="4" key="1">
    <citation type="journal article" date="2021" name="PeerJ">
        <title>Extensive microbial diversity within the chicken gut microbiome revealed by metagenomics and culture.</title>
        <authorList>
            <person name="Gilroy R."/>
            <person name="Ravi A."/>
            <person name="Getino M."/>
            <person name="Pursley I."/>
            <person name="Horton D.L."/>
            <person name="Alikhan N.F."/>
            <person name="Baker D."/>
            <person name="Gharbi K."/>
            <person name="Hall N."/>
            <person name="Watson M."/>
            <person name="Adriaenssens E.M."/>
            <person name="Foster-Nyarko E."/>
            <person name="Jarju S."/>
            <person name="Secka A."/>
            <person name="Antonio M."/>
            <person name="Oren A."/>
            <person name="Chaudhuri R.R."/>
            <person name="La Ragione R."/>
            <person name="Hildebrand F."/>
            <person name="Pallen M.J."/>
        </authorList>
    </citation>
    <scope>NUCLEOTIDE SEQUENCE</scope>
    <source>
        <strain evidence="4">CHK180-15479</strain>
    </source>
</reference>
<dbReference type="CDD" id="cd04194">
    <property type="entry name" value="GT8_A4GalT_like"/>
    <property type="match status" value="1"/>
</dbReference>
<dbReference type="SUPFAM" id="SSF53448">
    <property type="entry name" value="Nucleotide-diphospho-sugar transferases"/>
    <property type="match status" value="1"/>
</dbReference>
<dbReference type="PANTHER" id="PTHR13778:SF47">
    <property type="entry name" value="LIPOPOLYSACCHARIDE 1,3-GALACTOSYLTRANSFERASE"/>
    <property type="match status" value="1"/>
</dbReference>
<dbReference type="PANTHER" id="PTHR13778">
    <property type="entry name" value="GLYCOSYLTRANSFERASE 8 DOMAIN-CONTAINING PROTEIN"/>
    <property type="match status" value="1"/>
</dbReference>
<sequence length="344" mass="39991">MEGCGKGGPVNIIYASNDGYACHLGASLCSLLENNRRIPRLDVYVLSVGMKEEFQKRLQKLGKRYGREVHVVELGDLRRRFPYAVDTRGFDISAMARLFAPEVLPETVKRALYLDCDTIVRGSIRSLYRTDLKGSLAGMVMEPTVYEAMRESIGFGRDEAYFNSGVILMDLERWRREGTLQTLLDYYRDRGGSLFACDQDTINGALRGRILSLEPKYNFFTNYRYFRYGTLKKLCAAYEQVGPGAFREAKKNPVIIHYLGDERPWIAGNHNHYRRLYFWYLAKTPWKGIPLVEGKRMYMHLWWVFNRMTWICPALRLWISRRWGMQVIDGRKKKREQEAAGQNG</sequence>
<dbReference type="Pfam" id="PF01501">
    <property type="entry name" value="Glyco_transf_8"/>
    <property type="match status" value="1"/>
</dbReference>
<comment type="caution">
    <text evidence="4">The sequence shown here is derived from an EMBL/GenBank/DDBJ whole genome shotgun (WGS) entry which is preliminary data.</text>
</comment>
<evidence type="ECO:0000256" key="1">
    <source>
        <dbReference type="ARBA" id="ARBA00022676"/>
    </source>
</evidence>
<dbReference type="AlphaFoldDB" id="A0A9D2SHX3"/>
<evidence type="ECO:0000256" key="2">
    <source>
        <dbReference type="ARBA" id="ARBA00022679"/>
    </source>
</evidence>
<dbReference type="EMBL" id="DWWT01000075">
    <property type="protein sequence ID" value="HJC07176.1"/>
    <property type="molecule type" value="Genomic_DNA"/>
</dbReference>
<keyword evidence="1" id="KW-0328">Glycosyltransferase</keyword>
<dbReference type="GO" id="GO:0016757">
    <property type="term" value="F:glycosyltransferase activity"/>
    <property type="evidence" value="ECO:0007669"/>
    <property type="project" value="UniProtKB-KW"/>
</dbReference>
<evidence type="ECO:0000313" key="4">
    <source>
        <dbReference type="EMBL" id="HJC07176.1"/>
    </source>
</evidence>
<reference evidence="4" key="2">
    <citation type="submission" date="2021-04" db="EMBL/GenBank/DDBJ databases">
        <authorList>
            <person name="Gilroy R."/>
        </authorList>
    </citation>
    <scope>NUCLEOTIDE SEQUENCE</scope>
    <source>
        <strain evidence="4">CHK180-15479</strain>
    </source>
</reference>
<keyword evidence="2" id="KW-0808">Transferase</keyword>
<dbReference type="GO" id="GO:0046872">
    <property type="term" value="F:metal ion binding"/>
    <property type="evidence" value="ECO:0007669"/>
    <property type="project" value="UniProtKB-KW"/>
</dbReference>
<name>A0A9D2SHX3_9FIRM</name>
<dbReference type="InterPro" id="IPR029044">
    <property type="entry name" value="Nucleotide-diphossugar_trans"/>
</dbReference>
<keyword evidence="3" id="KW-0479">Metal-binding</keyword>
<gene>
    <name evidence="4" type="ORF">H9704_13710</name>
</gene>
<proteinExistence type="predicted"/>
<accession>A0A9D2SHX3</accession>